<comment type="caution">
    <text evidence="2">The sequence shown here is derived from an EMBL/GenBank/DDBJ whole genome shotgun (WGS) entry which is preliminary data.</text>
</comment>
<dbReference type="Proteomes" id="UP001153269">
    <property type="component" value="Unassembled WGS sequence"/>
</dbReference>
<dbReference type="Pfam" id="PF24764">
    <property type="entry name" value="rva_4"/>
    <property type="match status" value="1"/>
</dbReference>
<organism evidence="2 3">
    <name type="scientific">Pleuronectes platessa</name>
    <name type="common">European plaice</name>
    <dbReference type="NCBI Taxonomy" id="8262"/>
    <lineage>
        <taxon>Eukaryota</taxon>
        <taxon>Metazoa</taxon>
        <taxon>Chordata</taxon>
        <taxon>Craniata</taxon>
        <taxon>Vertebrata</taxon>
        <taxon>Euteleostomi</taxon>
        <taxon>Actinopterygii</taxon>
        <taxon>Neopterygii</taxon>
        <taxon>Teleostei</taxon>
        <taxon>Neoteleostei</taxon>
        <taxon>Acanthomorphata</taxon>
        <taxon>Carangaria</taxon>
        <taxon>Pleuronectiformes</taxon>
        <taxon>Pleuronectoidei</taxon>
        <taxon>Pleuronectidae</taxon>
        <taxon>Pleuronectes</taxon>
    </lineage>
</organism>
<dbReference type="InterPro" id="IPR058913">
    <property type="entry name" value="Integrase_dom_put"/>
</dbReference>
<proteinExistence type="predicted"/>
<name>A0A9N7YSD4_PLEPL</name>
<gene>
    <name evidence="2" type="ORF">PLEPLA_LOCUS23265</name>
</gene>
<accession>A0A9N7YSD4</accession>
<dbReference type="AlphaFoldDB" id="A0A9N7YSD4"/>
<dbReference type="PANTHER" id="PTHR46791:SF5">
    <property type="entry name" value="CLR5 DOMAIN-CONTAINING PROTEIN-RELATED"/>
    <property type="match status" value="1"/>
</dbReference>
<keyword evidence="3" id="KW-1185">Reference proteome</keyword>
<feature type="domain" description="Integrase core" evidence="1">
    <location>
        <begin position="66"/>
        <end position="123"/>
    </location>
</feature>
<dbReference type="PANTHER" id="PTHR46791">
    <property type="entry name" value="EXPRESSED PROTEIN"/>
    <property type="match status" value="1"/>
</dbReference>
<reference evidence="2" key="1">
    <citation type="submission" date="2020-03" db="EMBL/GenBank/DDBJ databases">
        <authorList>
            <person name="Weist P."/>
        </authorList>
    </citation>
    <scope>NUCLEOTIDE SEQUENCE</scope>
</reference>
<sequence length="203" mass="22831">MAISPDHLLELNLSVPCIAKLMGISRSTVYRRMADYNIVIFGGIDGFSRKFVALEGAALYLGRVFTTNEEGFLSIDNITHLFCCHFVFLPRLQDDLDTFRSGWDNHPIRTESQMTPNQLWMLGRAHHPIPEPEDMDIPDIEWENSGLPHDDHSSIIVPDADCLLTDEQITSLGDAVNPRAASQSFGCDIYIATVQFCEQFLSL</sequence>
<dbReference type="EMBL" id="CADEAL010001743">
    <property type="protein sequence ID" value="CAB1435173.1"/>
    <property type="molecule type" value="Genomic_DNA"/>
</dbReference>
<evidence type="ECO:0000313" key="3">
    <source>
        <dbReference type="Proteomes" id="UP001153269"/>
    </source>
</evidence>
<evidence type="ECO:0000313" key="2">
    <source>
        <dbReference type="EMBL" id="CAB1435173.1"/>
    </source>
</evidence>
<protein>
    <recommendedName>
        <fullName evidence="1">Integrase core domain-containing protein</fullName>
    </recommendedName>
</protein>
<evidence type="ECO:0000259" key="1">
    <source>
        <dbReference type="Pfam" id="PF24764"/>
    </source>
</evidence>